<sequence length="405" mass="45680">MTSEGDPENSVLLAAQPIYDRESRVAGIELLYRNDEGLTAFDVGERQATNEVLFNFCTGVSDQIQRYRAPAFINVSRSFLCSGAFLPIDPGRVVVELVERIDPDAEVIEAVRRWHQRGFSFALDDFEFKPEWEPLLRMTSIIKVDVERTPFHQALTYRKQLSHYPVRWLAERIETPEDHQRFYAAGFDLFQGYFFARPKIIHGKKLSPAALNVARLIGLLYALEPDIDRITQVLSEDPMLSVSLIRIVNSPLYKTRQEVSSLKEVVMRMGILAIRRWVLLISSLQGGSPEKVRLILVRAQACAALAEYYRGKPLDSGRAFLAGLLSGADVMLGVDLPTFLDALDISSDVKAAALTREGGLGKVVDVIERLERRLAMKQDLSTVNRTLVRLYEQSAQNVQALFNHV</sequence>
<comment type="caution">
    <text evidence="2">The sequence shown here is derived from an EMBL/GenBank/DDBJ whole genome shotgun (WGS) entry which is preliminary data.</text>
</comment>
<dbReference type="InterPro" id="IPR014408">
    <property type="entry name" value="dGMP_Pdiesterase_EAL/HD-GYP"/>
</dbReference>
<reference evidence="2 3" key="1">
    <citation type="submission" date="2018-11" db="EMBL/GenBank/DDBJ databases">
        <title>Genomic Encyclopedia of Type Strains, Phase IV (KMG-IV): sequencing the most valuable type-strain genomes for metagenomic binning, comparative biology and taxonomic classification.</title>
        <authorList>
            <person name="Goeker M."/>
        </authorList>
    </citation>
    <scope>NUCLEOTIDE SEQUENCE [LARGE SCALE GENOMIC DNA]</scope>
    <source>
        <strain evidence="2 3">DSM 16974</strain>
    </source>
</reference>
<dbReference type="Pfam" id="PF08668">
    <property type="entry name" value="HDOD"/>
    <property type="match status" value="1"/>
</dbReference>
<dbReference type="Gene3D" id="1.10.3210.10">
    <property type="entry name" value="Hypothetical protein af1432"/>
    <property type="match status" value="1"/>
</dbReference>
<dbReference type="InterPro" id="IPR052340">
    <property type="entry name" value="RNase_Y/CdgJ"/>
</dbReference>
<dbReference type="Gene3D" id="3.20.20.450">
    <property type="entry name" value="EAL domain"/>
    <property type="match status" value="1"/>
</dbReference>
<feature type="domain" description="HDOD" evidence="1">
    <location>
        <begin position="206"/>
        <end position="394"/>
    </location>
</feature>
<dbReference type="RefSeq" id="WP_123638517.1">
    <property type="nucleotide sequence ID" value="NZ_RJUK01000001.1"/>
</dbReference>
<dbReference type="InterPro" id="IPR001633">
    <property type="entry name" value="EAL_dom"/>
</dbReference>
<proteinExistence type="predicted"/>
<accession>A0A3N1P1Y8</accession>
<organism evidence="2 3">
    <name type="scientific">Marinimicrobium koreense</name>
    <dbReference type="NCBI Taxonomy" id="306545"/>
    <lineage>
        <taxon>Bacteria</taxon>
        <taxon>Pseudomonadati</taxon>
        <taxon>Pseudomonadota</taxon>
        <taxon>Gammaproteobacteria</taxon>
        <taxon>Cellvibrionales</taxon>
        <taxon>Cellvibrionaceae</taxon>
        <taxon>Marinimicrobium</taxon>
    </lineage>
</organism>
<dbReference type="Proteomes" id="UP000273643">
    <property type="component" value="Unassembled WGS sequence"/>
</dbReference>
<evidence type="ECO:0000313" key="3">
    <source>
        <dbReference type="Proteomes" id="UP000273643"/>
    </source>
</evidence>
<dbReference type="PROSITE" id="PS51833">
    <property type="entry name" value="HDOD"/>
    <property type="match status" value="1"/>
</dbReference>
<dbReference type="PANTHER" id="PTHR33525:SF4">
    <property type="entry name" value="CYCLIC DI-GMP PHOSPHODIESTERASE CDGJ"/>
    <property type="match status" value="1"/>
</dbReference>
<dbReference type="AlphaFoldDB" id="A0A3N1P1Y8"/>
<dbReference type="SUPFAM" id="SSF109604">
    <property type="entry name" value="HD-domain/PDEase-like"/>
    <property type="match status" value="1"/>
</dbReference>
<dbReference type="SUPFAM" id="SSF141868">
    <property type="entry name" value="EAL domain-like"/>
    <property type="match status" value="1"/>
</dbReference>
<dbReference type="PANTHER" id="PTHR33525">
    <property type="match status" value="1"/>
</dbReference>
<protein>
    <submittedName>
        <fullName evidence="2">EAL and modified HD-GYP domain-containing signal transduction protein</fullName>
    </submittedName>
</protein>
<keyword evidence="3" id="KW-1185">Reference proteome</keyword>
<name>A0A3N1P1Y8_9GAMM</name>
<dbReference type="InterPro" id="IPR013976">
    <property type="entry name" value="HDOD"/>
</dbReference>
<evidence type="ECO:0000313" key="2">
    <source>
        <dbReference type="EMBL" id="ROQ21541.1"/>
    </source>
</evidence>
<dbReference type="InterPro" id="IPR035919">
    <property type="entry name" value="EAL_sf"/>
</dbReference>
<gene>
    <name evidence="2" type="ORF">EDC38_2165</name>
</gene>
<dbReference type="SMART" id="SM00052">
    <property type="entry name" value="EAL"/>
    <property type="match status" value="1"/>
</dbReference>
<dbReference type="EMBL" id="RJUK01000001">
    <property type="protein sequence ID" value="ROQ21541.1"/>
    <property type="molecule type" value="Genomic_DNA"/>
</dbReference>
<dbReference type="OrthoDB" id="9804751at2"/>
<evidence type="ECO:0000259" key="1">
    <source>
        <dbReference type="PROSITE" id="PS51833"/>
    </source>
</evidence>
<dbReference type="PIRSF" id="PIRSF003180">
    <property type="entry name" value="DiGMPpdiest_YuxH"/>
    <property type="match status" value="1"/>
</dbReference>